<dbReference type="EMBL" id="BFEA01000176">
    <property type="protein sequence ID" value="GBG73048.1"/>
    <property type="molecule type" value="Genomic_DNA"/>
</dbReference>
<dbReference type="PANTHER" id="PTHR35513">
    <property type="entry name" value="OS02G0158600 PROTEIN"/>
    <property type="match status" value="1"/>
</dbReference>
<evidence type="ECO:0000313" key="3">
    <source>
        <dbReference type="Proteomes" id="UP000265515"/>
    </source>
</evidence>
<dbReference type="AlphaFoldDB" id="A0A388KSS1"/>
<keyword evidence="3" id="KW-1185">Reference proteome</keyword>
<feature type="domain" description="C2HC zinc finger plants" evidence="1">
    <location>
        <begin position="127"/>
        <end position="171"/>
    </location>
</feature>
<dbReference type="Gramene" id="GBG73048">
    <property type="protein sequence ID" value="GBG73048"/>
    <property type="gene ID" value="CBR_g12766"/>
</dbReference>
<dbReference type="OrthoDB" id="436688at2759"/>
<dbReference type="OMA" id="DEHYTYW"/>
<sequence>MISLLAFARQKIQEGQPTIALQAVVSALQAIGGEAEVFRALDRARCLYHQRNGNMNLGPPPKDPLDELTNLFAHCALVEKANVFVGNGQGMMLNAGADADGGGVQERECEAMEAREDDDVNMFGNSSPILAESGRLQVVRDASADNSSFTCSLCGGVLSSVRRDEHRHWCTGGVAR</sequence>
<reference evidence="2 3" key="1">
    <citation type="journal article" date="2018" name="Cell">
        <title>The Chara Genome: Secondary Complexity and Implications for Plant Terrestrialization.</title>
        <authorList>
            <person name="Nishiyama T."/>
            <person name="Sakayama H."/>
            <person name="Vries J.D."/>
            <person name="Buschmann H."/>
            <person name="Saint-Marcoux D."/>
            <person name="Ullrich K.K."/>
            <person name="Haas F.B."/>
            <person name="Vanderstraeten L."/>
            <person name="Becker D."/>
            <person name="Lang D."/>
            <person name="Vosolsobe S."/>
            <person name="Rombauts S."/>
            <person name="Wilhelmsson P.K.I."/>
            <person name="Janitza P."/>
            <person name="Kern R."/>
            <person name="Heyl A."/>
            <person name="Rumpler F."/>
            <person name="Villalobos L.I.A.C."/>
            <person name="Clay J.M."/>
            <person name="Skokan R."/>
            <person name="Toyoda A."/>
            <person name="Suzuki Y."/>
            <person name="Kagoshima H."/>
            <person name="Schijlen E."/>
            <person name="Tajeshwar N."/>
            <person name="Catarino B."/>
            <person name="Hetherington A.J."/>
            <person name="Saltykova A."/>
            <person name="Bonnot C."/>
            <person name="Breuninger H."/>
            <person name="Symeonidi A."/>
            <person name="Radhakrishnan G.V."/>
            <person name="Van Nieuwerburgh F."/>
            <person name="Deforce D."/>
            <person name="Chang C."/>
            <person name="Karol K.G."/>
            <person name="Hedrich R."/>
            <person name="Ulvskov P."/>
            <person name="Glockner G."/>
            <person name="Delwiche C.F."/>
            <person name="Petrasek J."/>
            <person name="Van de Peer Y."/>
            <person name="Friml J."/>
            <person name="Beilby M."/>
            <person name="Dolan L."/>
            <person name="Kohara Y."/>
            <person name="Sugano S."/>
            <person name="Fujiyama A."/>
            <person name="Delaux P.-M."/>
            <person name="Quint M."/>
            <person name="TheiBen G."/>
            <person name="Hagemann M."/>
            <person name="Harholt J."/>
            <person name="Dunand C."/>
            <person name="Zachgo S."/>
            <person name="Langdale J."/>
            <person name="Maumus F."/>
            <person name="Straeten D.V.D."/>
            <person name="Gould S.B."/>
            <person name="Rensing S.A."/>
        </authorList>
    </citation>
    <scope>NUCLEOTIDE SEQUENCE [LARGE SCALE GENOMIC DNA]</scope>
    <source>
        <strain evidence="2 3">S276</strain>
    </source>
</reference>
<name>A0A388KSS1_CHABU</name>
<organism evidence="2 3">
    <name type="scientific">Chara braunii</name>
    <name type="common">Braun's stonewort</name>
    <dbReference type="NCBI Taxonomy" id="69332"/>
    <lineage>
        <taxon>Eukaryota</taxon>
        <taxon>Viridiplantae</taxon>
        <taxon>Streptophyta</taxon>
        <taxon>Charophyceae</taxon>
        <taxon>Charales</taxon>
        <taxon>Characeae</taxon>
        <taxon>Chara</taxon>
    </lineage>
</organism>
<dbReference type="InterPro" id="IPR056971">
    <property type="entry name" value="Znf-C2HC_3"/>
</dbReference>
<dbReference type="PANTHER" id="PTHR35513:SF1">
    <property type="entry name" value="OS02G0158600 PROTEIN"/>
    <property type="match status" value="1"/>
</dbReference>
<comment type="caution">
    <text evidence="2">The sequence shown here is derived from an EMBL/GenBank/DDBJ whole genome shotgun (WGS) entry which is preliminary data.</text>
</comment>
<proteinExistence type="predicted"/>
<protein>
    <recommendedName>
        <fullName evidence="1">C2HC zinc finger plants domain-containing protein</fullName>
    </recommendedName>
</protein>
<accession>A0A388KSS1</accession>
<evidence type="ECO:0000313" key="2">
    <source>
        <dbReference type="EMBL" id="GBG73048.1"/>
    </source>
</evidence>
<dbReference type="Pfam" id="PF25017">
    <property type="entry name" value="zf-C2HC_3"/>
    <property type="match status" value="1"/>
</dbReference>
<dbReference type="Proteomes" id="UP000265515">
    <property type="component" value="Unassembled WGS sequence"/>
</dbReference>
<evidence type="ECO:0000259" key="1">
    <source>
        <dbReference type="Pfam" id="PF25017"/>
    </source>
</evidence>
<gene>
    <name evidence="2" type="ORF">CBR_g12766</name>
</gene>